<dbReference type="InterPro" id="IPR017892">
    <property type="entry name" value="Pkinase_C"/>
</dbReference>
<keyword evidence="8 9" id="KW-0067">ATP-binding</keyword>
<dbReference type="InterPro" id="IPR001849">
    <property type="entry name" value="PH_domain"/>
</dbReference>
<dbReference type="FunFam" id="1.10.510.10:FF:000033">
    <property type="entry name" value="Non-specific serine/threonine protein kinase"/>
    <property type="match status" value="1"/>
</dbReference>
<dbReference type="Gene3D" id="2.30.29.30">
    <property type="entry name" value="Pleckstrin-homology domain (PH domain)/Phosphotyrosine-binding domain (PTB)"/>
    <property type="match status" value="1"/>
</dbReference>
<dbReference type="AlphaFoldDB" id="A0A2Y9NJE3"/>
<keyword evidence="3" id="KW-0723">Serine/threonine-protein kinase</keyword>
<dbReference type="SMART" id="SM00133">
    <property type="entry name" value="S_TK_X"/>
    <property type="match status" value="1"/>
</dbReference>
<feature type="domain" description="Protein kinase" evidence="12">
    <location>
        <begin position="210"/>
        <end position="467"/>
    </location>
</feature>
<dbReference type="CTD" id="10000"/>
<evidence type="ECO:0000256" key="3">
    <source>
        <dbReference type="ARBA" id="ARBA00022527"/>
    </source>
</evidence>
<evidence type="ECO:0000256" key="4">
    <source>
        <dbReference type="ARBA" id="ARBA00022553"/>
    </source>
</evidence>
<dbReference type="CDD" id="cd05593">
    <property type="entry name" value="STKc_PKB_gamma"/>
    <property type="match status" value="1"/>
</dbReference>
<dbReference type="SMART" id="SM00233">
    <property type="entry name" value="PH"/>
    <property type="match status" value="1"/>
</dbReference>
<comment type="similarity">
    <text evidence="1">Belongs to the protein kinase superfamily. AGC Ser/Thr protein kinase family. RAC subfamily.</text>
</comment>
<dbReference type="Gene3D" id="1.10.510.10">
    <property type="entry name" value="Transferase(Phosphotransferase) domain 1"/>
    <property type="match status" value="1"/>
</dbReference>
<name>A0A2Y9NJE3_DELLE</name>
<evidence type="ECO:0000313" key="14">
    <source>
        <dbReference type="Proteomes" id="UP000248483"/>
    </source>
</evidence>
<dbReference type="GeneID" id="111177559"/>
<dbReference type="RefSeq" id="XP_022435149.1">
    <property type="nucleotide sequence ID" value="XM_022579441.2"/>
</dbReference>
<gene>
    <name evidence="15" type="primary">AKT3</name>
</gene>
<evidence type="ECO:0000256" key="1">
    <source>
        <dbReference type="ARBA" id="ARBA00006935"/>
    </source>
</evidence>
<dbReference type="PROSITE" id="PS50003">
    <property type="entry name" value="PH_DOMAIN"/>
    <property type="match status" value="1"/>
</dbReference>
<dbReference type="InterPro" id="IPR034675">
    <property type="entry name" value="Akt3"/>
</dbReference>
<dbReference type="GO" id="GO:0005524">
    <property type="term" value="F:ATP binding"/>
    <property type="evidence" value="ECO:0007669"/>
    <property type="project" value="UniProtKB-UniRule"/>
</dbReference>
<evidence type="ECO:0000256" key="5">
    <source>
        <dbReference type="ARBA" id="ARBA00022679"/>
    </source>
</evidence>
<dbReference type="SUPFAM" id="SSF56112">
    <property type="entry name" value="Protein kinase-like (PK-like)"/>
    <property type="match status" value="1"/>
</dbReference>
<feature type="region of interest" description="Disordered" evidence="10">
    <location>
        <begin position="507"/>
        <end position="541"/>
    </location>
</feature>
<feature type="domain" description="PH" evidence="11">
    <location>
        <begin position="62"/>
        <end position="169"/>
    </location>
</feature>
<feature type="binding site" evidence="9">
    <location>
        <position position="249"/>
    </location>
    <ligand>
        <name>ATP</name>
        <dbReference type="ChEBI" id="CHEBI:30616"/>
    </ligand>
</feature>
<dbReference type="FunFam" id="3.30.200.20:FF:000838">
    <property type="entry name" value="Non-specific serine/threonine protein kinase"/>
    <property type="match status" value="1"/>
</dbReference>
<dbReference type="InterPro" id="IPR011009">
    <property type="entry name" value="Kinase-like_dom_sf"/>
</dbReference>
<dbReference type="InterPro" id="IPR008271">
    <property type="entry name" value="Ser/Thr_kinase_AS"/>
</dbReference>
<evidence type="ECO:0000256" key="7">
    <source>
        <dbReference type="ARBA" id="ARBA00022777"/>
    </source>
</evidence>
<dbReference type="FunCoup" id="A0A2Y9NJE3">
    <property type="interactions" value="2186"/>
</dbReference>
<dbReference type="Proteomes" id="UP000248483">
    <property type="component" value="Unplaced"/>
</dbReference>
<evidence type="ECO:0000256" key="8">
    <source>
        <dbReference type="ARBA" id="ARBA00022840"/>
    </source>
</evidence>
<evidence type="ECO:0000256" key="6">
    <source>
        <dbReference type="ARBA" id="ARBA00022741"/>
    </source>
</evidence>
<dbReference type="Pfam" id="PF00169">
    <property type="entry name" value="PH"/>
    <property type="match status" value="1"/>
</dbReference>
<accession>A0A2Y9NJE3</accession>
<keyword evidence="4" id="KW-0597">Phosphoprotein</keyword>
<keyword evidence="6 9" id="KW-0547">Nucleotide-binding</keyword>
<evidence type="ECO:0000259" key="11">
    <source>
        <dbReference type="PROSITE" id="PS50003"/>
    </source>
</evidence>
<dbReference type="CDD" id="cd01241">
    <property type="entry name" value="PH_PKB"/>
    <property type="match status" value="1"/>
</dbReference>
<dbReference type="InterPro" id="IPR011993">
    <property type="entry name" value="PH-like_dom_sf"/>
</dbReference>
<dbReference type="PANTHER" id="PTHR24351">
    <property type="entry name" value="RIBOSOMAL PROTEIN S6 KINASE"/>
    <property type="match status" value="1"/>
</dbReference>
<dbReference type="InterPro" id="IPR039026">
    <property type="entry name" value="PH_PKB"/>
</dbReference>
<evidence type="ECO:0000259" key="12">
    <source>
        <dbReference type="PROSITE" id="PS50011"/>
    </source>
</evidence>
<dbReference type="Pfam" id="PF00069">
    <property type="entry name" value="Pkinase"/>
    <property type="match status" value="1"/>
</dbReference>
<evidence type="ECO:0000259" key="13">
    <source>
        <dbReference type="PROSITE" id="PS51285"/>
    </source>
</evidence>
<evidence type="ECO:0000256" key="10">
    <source>
        <dbReference type="SAM" id="MobiDB-lite"/>
    </source>
</evidence>
<sequence length="541" mass="62787">MSDVTIVKEGWVQKRAPKRLSIGRHQILRKVEVRSGAENGDWSENSSRSILCGEKLLYYSHDTVLQSLDQRAEQETMGEYIKNWRPRYFLLKTDGSFIGYKEKPQDVDLPYPLNNFSVAKCQLMKTERPKPNTFIIRCLQWTTVIERTFHVDTPEEREEWTEAIQAVADRLQRQEEERMNCSPTSQIDNIGEEEMDASTTHHKRKTMNDFDYLKLLGKGTFGKVILVREKASGKYYAMKILKKEVIIAKDEVAHTLTESRVLKNTRHPFLTSLKYSFQTKDRLCFVMEYVNGGELFFHLSRERVFSEDRTRFYGAEIVSALDYLHSGKIVYRDLKLENLMLDKDGHIKITDFGLCKEGITDAATMKTFCGTPEYLAPEVLEDNDYGRAVDWWGLGVVMYEMMCGRLPFYNQDHEKLFELILMEDIKFPRTLSSDAKSLLSGLLIKDPNKRLGGGPDDAKEIMRHSFFSGVNWQDVYDKKLVPPFKPQVTSETDTRYFDEEFTAQTITITPPEKYDEDGMDCTDSERRPHFPQFSYSASGRE</sequence>
<dbReference type="PROSITE" id="PS00107">
    <property type="entry name" value="PROTEIN_KINASE_ATP"/>
    <property type="match status" value="1"/>
</dbReference>
<dbReference type="InterPro" id="IPR000961">
    <property type="entry name" value="AGC-kinase_C"/>
</dbReference>
<evidence type="ECO:0000256" key="2">
    <source>
        <dbReference type="ARBA" id="ARBA00012513"/>
    </source>
</evidence>
<keyword evidence="14" id="KW-1185">Reference proteome</keyword>
<dbReference type="InterPro" id="IPR000719">
    <property type="entry name" value="Prot_kinase_dom"/>
</dbReference>
<dbReference type="STRING" id="9749.A0A2Y9NJE3"/>
<dbReference type="InParanoid" id="A0A2Y9NJE3"/>
<dbReference type="PROSITE" id="PS00108">
    <property type="entry name" value="PROTEIN_KINASE_ST"/>
    <property type="match status" value="1"/>
</dbReference>
<dbReference type="Gene3D" id="3.30.200.20">
    <property type="entry name" value="Phosphorylase Kinase, domain 1"/>
    <property type="match status" value="1"/>
</dbReference>
<dbReference type="PROSITE" id="PS51285">
    <property type="entry name" value="AGC_KINASE_CTER"/>
    <property type="match status" value="1"/>
</dbReference>
<reference evidence="15" key="1">
    <citation type="submission" date="2025-08" db="UniProtKB">
        <authorList>
            <consortium name="RefSeq"/>
        </authorList>
    </citation>
    <scope>IDENTIFICATION</scope>
    <source>
        <tissue evidence="15">Blood</tissue>
    </source>
</reference>
<keyword evidence="7 15" id="KW-0418">Kinase</keyword>
<proteinExistence type="inferred from homology"/>
<evidence type="ECO:0000256" key="9">
    <source>
        <dbReference type="PROSITE-ProRule" id="PRU10141"/>
    </source>
</evidence>
<protein>
    <recommendedName>
        <fullName evidence="2">non-specific serine/threonine protein kinase</fullName>
        <ecNumber evidence="2">2.7.11.1</ecNumber>
    </recommendedName>
</protein>
<dbReference type="FunFam" id="2.30.29.30:FF:000027">
    <property type="entry name" value="Non-specific serine/threonine protein kinase"/>
    <property type="match status" value="1"/>
</dbReference>
<keyword evidence="5" id="KW-0808">Transferase</keyword>
<feature type="domain" description="AGC-kinase C-terminal" evidence="13">
    <location>
        <begin position="468"/>
        <end position="541"/>
    </location>
</feature>
<dbReference type="SUPFAM" id="SSF50729">
    <property type="entry name" value="PH domain-like"/>
    <property type="match status" value="1"/>
</dbReference>
<dbReference type="SMART" id="SM00220">
    <property type="entry name" value="S_TKc"/>
    <property type="match status" value="1"/>
</dbReference>
<dbReference type="GO" id="GO:0004674">
    <property type="term" value="F:protein serine/threonine kinase activity"/>
    <property type="evidence" value="ECO:0007669"/>
    <property type="project" value="UniProtKB-KW"/>
</dbReference>
<organism evidence="14 15">
    <name type="scientific">Delphinapterus leucas</name>
    <name type="common">Beluga whale</name>
    <dbReference type="NCBI Taxonomy" id="9749"/>
    <lineage>
        <taxon>Eukaryota</taxon>
        <taxon>Metazoa</taxon>
        <taxon>Chordata</taxon>
        <taxon>Craniata</taxon>
        <taxon>Vertebrata</taxon>
        <taxon>Euteleostomi</taxon>
        <taxon>Mammalia</taxon>
        <taxon>Eutheria</taxon>
        <taxon>Laurasiatheria</taxon>
        <taxon>Artiodactyla</taxon>
        <taxon>Whippomorpha</taxon>
        <taxon>Cetacea</taxon>
        <taxon>Odontoceti</taxon>
        <taxon>Monodontidae</taxon>
        <taxon>Delphinapterus</taxon>
    </lineage>
</organism>
<dbReference type="Pfam" id="PF00433">
    <property type="entry name" value="Pkinase_C"/>
    <property type="match status" value="1"/>
</dbReference>
<evidence type="ECO:0000313" key="15">
    <source>
        <dbReference type="RefSeq" id="XP_022435149.1"/>
    </source>
</evidence>
<dbReference type="EC" id="2.7.11.1" evidence="2"/>
<dbReference type="InterPro" id="IPR017441">
    <property type="entry name" value="Protein_kinase_ATP_BS"/>
</dbReference>
<dbReference type="PROSITE" id="PS50011">
    <property type="entry name" value="PROTEIN_KINASE_DOM"/>
    <property type="match status" value="1"/>
</dbReference>
<dbReference type="KEGG" id="dle:111177559"/>